<dbReference type="SUPFAM" id="SSF56672">
    <property type="entry name" value="DNA/RNA polymerases"/>
    <property type="match status" value="1"/>
</dbReference>
<dbReference type="PROSITE" id="PS50878">
    <property type="entry name" value="RT_POL"/>
    <property type="match status" value="1"/>
</dbReference>
<evidence type="ECO:0000259" key="1">
    <source>
        <dbReference type="PROSITE" id="PS50878"/>
    </source>
</evidence>
<reference evidence="3" key="1">
    <citation type="submission" date="2025-08" db="UniProtKB">
        <authorList>
            <consortium name="RefSeq"/>
        </authorList>
    </citation>
    <scope>IDENTIFICATION</scope>
    <source>
        <strain evidence="3">J_2021</strain>
        <tissue evidence="3">Erythrocytes</tissue>
    </source>
</reference>
<dbReference type="PANTHER" id="PTHR21301:SF12">
    <property type="match status" value="1"/>
</dbReference>
<accession>A0A8J1KJY3</accession>
<sequence>MKLIATEVKYAVDDGIINDIQAQFLINRHPITPVLYTLPKVHKNPTNPPGRPIVAGTDSVLQPLAVFLDTFLQPLAQAGQSYLRDTTHLLNKLREIQMPDNNFILATLDVQSLYTSIPHEEGIQTCRERLEQDNLEPRLIEFLVTLLQIVLTRNYFRYGSLFYEQIQGTAMGANMAPSYANIFMTAFEKQYVDIQHTFFDYIHWWCRYIDDCFMIWTGSEKQLIDFVEYLNTCHTTIKFTCTSSLDTVEFLDVRIYKGEGRVETDLYQKPMATNSYLHAASFHPRSQLI</sequence>
<dbReference type="PANTHER" id="PTHR21301">
    <property type="entry name" value="REVERSE TRANSCRIPTASE"/>
    <property type="match status" value="1"/>
</dbReference>
<evidence type="ECO:0000313" key="3">
    <source>
        <dbReference type="RefSeq" id="XP_041417033.1"/>
    </source>
</evidence>
<name>A0A8J1KJY3_XENLA</name>
<organism evidence="2 3">
    <name type="scientific">Xenopus laevis</name>
    <name type="common">African clawed frog</name>
    <dbReference type="NCBI Taxonomy" id="8355"/>
    <lineage>
        <taxon>Eukaryota</taxon>
        <taxon>Metazoa</taxon>
        <taxon>Chordata</taxon>
        <taxon>Craniata</taxon>
        <taxon>Vertebrata</taxon>
        <taxon>Euteleostomi</taxon>
        <taxon>Amphibia</taxon>
        <taxon>Batrachia</taxon>
        <taxon>Anura</taxon>
        <taxon>Pipoidea</taxon>
        <taxon>Pipidae</taxon>
        <taxon>Xenopodinae</taxon>
        <taxon>Xenopus</taxon>
        <taxon>Xenopus</taxon>
    </lineage>
</organism>
<dbReference type="Proteomes" id="UP000186698">
    <property type="component" value="Chromosome 4S"/>
</dbReference>
<protein>
    <submittedName>
        <fullName evidence="3">Uncharacterized protein LOC121393210</fullName>
    </submittedName>
</protein>
<dbReference type="GeneID" id="121393210"/>
<dbReference type="OrthoDB" id="9909086at2759"/>
<proteinExistence type="predicted"/>
<evidence type="ECO:0000313" key="2">
    <source>
        <dbReference type="Proteomes" id="UP000186698"/>
    </source>
</evidence>
<feature type="domain" description="Reverse transcriptase" evidence="1">
    <location>
        <begin position="1"/>
        <end position="261"/>
    </location>
</feature>
<dbReference type="RefSeq" id="XP_041417033.1">
    <property type="nucleotide sequence ID" value="XM_041561099.1"/>
</dbReference>
<keyword evidence="2" id="KW-1185">Reference proteome</keyword>
<dbReference type="InterPro" id="IPR000477">
    <property type="entry name" value="RT_dom"/>
</dbReference>
<dbReference type="Pfam" id="PF00078">
    <property type="entry name" value="RVT_1"/>
    <property type="match status" value="1"/>
</dbReference>
<dbReference type="AlphaFoldDB" id="A0A8J1KJY3"/>
<gene>
    <name evidence="3" type="primary">LOC121393210</name>
</gene>
<dbReference type="KEGG" id="xla:121393210"/>
<dbReference type="InterPro" id="IPR043502">
    <property type="entry name" value="DNA/RNA_pol_sf"/>
</dbReference>